<evidence type="ECO:0000313" key="2">
    <source>
        <dbReference type="EMBL" id="KAF2450408.1"/>
    </source>
</evidence>
<dbReference type="EMBL" id="MU001493">
    <property type="protein sequence ID" value="KAF2450408.1"/>
    <property type="molecule type" value="Genomic_DNA"/>
</dbReference>
<dbReference type="Proteomes" id="UP000799764">
    <property type="component" value="Unassembled WGS sequence"/>
</dbReference>
<accession>A0A9P4PWA0</accession>
<comment type="caution">
    <text evidence="2">The sequence shown here is derived from an EMBL/GenBank/DDBJ whole genome shotgun (WGS) entry which is preliminary data.</text>
</comment>
<name>A0A9P4PWA0_9PLEO</name>
<reference evidence="2" key="1">
    <citation type="journal article" date="2020" name="Stud. Mycol.">
        <title>101 Dothideomycetes genomes: a test case for predicting lifestyles and emergence of pathogens.</title>
        <authorList>
            <person name="Haridas S."/>
            <person name="Albert R."/>
            <person name="Binder M."/>
            <person name="Bloem J."/>
            <person name="Labutti K."/>
            <person name="Salamov A."/>
            <person name="Andreopoulos B."/>
            <person name="Baker S."/>
            <person name="Barry K."/>
            <person name="Bills G."/>
            <person name="Bluhm B."/>
            <person name="Cannon C."/>
            <person name="Castanera R."/>
            <person name="Culley D."/>
            <person name="Daum C."/>
            <person name="Ezra D."/>
            <person name="Gonzalez J."/>
            <person name="Henrissat B."/>
            <person name="Kuo A."/>
            <person name="Liang C."/>
            <person name="Lipzen A."/>
            <person name="Lutzoni F."/>
            <person name="Magnuson J."/>
            <person name="Mondo S."/>
            <person name="Nolan M."/>
            <person name="Ohm R."/>
            <person name="Pangilinan J."/>
            <person name="Park H.-J."/>
            <person name="Ramirez L."/>
            <person name="Alfaro M."/>
            <person name="Sun H."/>
            <person name="Tritt A."/>
            <person name="Yoshinaga Y."/>
            <person name="Zwiers L.-H."/>
            <person name="Turgeon B."/>
            <person name="Goodwin S."/>
            <person name="Spatafora J."/>
            <person name="Crous P."/>
            <person name="Grigoriev I."/>
        </authorList>
    </citation>
    <scope>NUCLEOTIDE SEQUENCE</scope>
    <source>
        <strain evidence="2">CBS 690.94</strain>
    </source>
</reference>
<keyword evidence="3" id="KW-1185">Reference proteome</keyword>
<dbReference type="AlphaFoldDB" id="A0A9P4PWA0"/>
<keyword evidence="1" id="KW-1133">Transmembrane helix</keyword>
<sequence length="57" mass="6731">MGLQLRSGMLMCAGIMAKIGSKVSRGHRFYMCLFWATVVHIFVYHFMRYRFVVRVNN</sequence>
<evidence type="ECO:0000256" key="1">
    <source>
        <dbReference type="SAM" id="Phobius"/>
    </source>
</evidence>
<protein>
    <submittedName>
        <fullName evidence="2">Uncharacterized protein</fullName>
    </submittedName>
</protein>
<keyword evidence="1" id="KW-0472">Membrane</keyword>
<keyword evidence="1" id="KW-0812">Transmembrane</keyword>
<gene>
    <name evidence="2" type="ORF">P171DRAFT_139414</name>
</gene>
<organism evidence="2 3">
    <name type="scientific">Karstenula rhodostoma CBS 690.94</name>
    <dbReference type="NCBI Taxonomy" id="1392251"/>
    <lineage>
        <taxon>Eukaryota</taxon>
        <taxon>Fungi</taxon>
        <taxon>Dikarya</taxon>
        <taxon>Ascomycota</taxon>
        <taxon>Pezizomycotina</taxon>
        <taxon>Dothideomycetes</taxon>
        <taxon>Pleosporomycetidae</taxon>
        <taxon>Pleosporales</taxon>
        <taxon>Massarineae</taxon>
        <taxon>Didymosphaeriaceae</taxon>
        <taxon>Karstenula</taxon>
    </lineage>
</organism>
<proteinExistence type="predicted"/>
<feature type="transmembrane region" description="Helical" evidence="1">
    <location>
        <begin position="29"/>
        <end position="47"/>
    </location>
</feature>
<evidence type="ECO:0000313" key="3">
    <source>
        <dbReference type="Proteomes" id="UP000799764"/>
    </source>
</evidence>